<dbReference type="InterPro" id="IPR050079">
    <property type="entry name" value="DEAD_box_RNA_helicase"/>
</dbReference>
<keyword evidence="2" id="KW-0378">Hydrolase</keyword>
<evidence type="ECO:0000259" key="5">
    <source>
        <dbReference type="PROSITE" id="PS51194"/>
    </source>
</evidence>
<keyword evidence="7" id="KW-1185">Reference proteome</keyword>
<evidence type="ECO:0000313" key="6">
    <source>
        <dbReference type="EnsemblPlants" id="AUR62020834-RA:cds"/>
    </source>
</evidence>
<dbReference type="PANTHER" id="PTHR47959:SF24">
    <property type="entry name" value="ATP-DEPENDENT RNA HELICASE"/>
    <property type="match status" value="1"/>
</dbReference>
<evidence type="ECO:0000256" key="4">
    <source>
        <dbReference type="ARBA" id="ARBA00022840"/>
    </source>
</evidence>
<dbReference type="SUPFAM" id="SSF52540">
    <property type="entry name" value="P-loop containing nucleoside triphosphate hydrolases"/>
    <property type="match status" value="1"/>
</dbReference>
<reference evidence="6" key="2">
    <citation type="submission" date="2021-03" db="UniProtKB">
        <authorList>
            <consortium name="EnsemblPlants"/>
        </authorList>
    </citation>
    <scope>IDENTIFICATION</scope>
</reference>
<dbReference type="CDD" id="cd18787">
    <property type="entry name" value="SF2_C_DEAD"/>
    <property type="match status" value="1"/>
</dbReference>
<name>A0A803LZD3_CHEQI</name>
<dbReference type="OMA" id="EYDCKED"/>
<evidence type="ECO:0000313" key="7">
    <source>
        <dbReference type="Proteomes" id="UP000596660"/>
    </source>
</evidence>
<dbReference type="AlphaFoldDB" id="A0A803LZD3"/>
<keyword evidence="1" id="KW-0547">Nucleotide-binding</keyword>
<dbReference type="InterPro" id="IPR001650">
    <property type="entry name" value="Helicase_C-like"/>
</dbReference>
<dbReference type="Proteomes" id="UP000596660">
    <property type="component" value="Unplaced"/>
</dbReference>
<dbReference type="Gramene" id="AUR62020834-RA">
    <property type="protein sequence ID" value="AUR62020834-RA:cds"/>
    <property type="gene ID" value="AUR62020834"/>
</dbReference>
<dbReference type="SMART" id="SM00490">
    <property type="entry name" value="HELICc"/>
    <property type="match status" value="1"/>
</dbReference>
<feature type="domain" description="Helicase C-terminal" evidence="5">
    <location>
        <begin position="58"/>
        <end position="202"/>
    </location>
</feature>
<accession>A0A803LZD3</accession>
<dbReference type="EnsemblPlants" id="AUR62020834-RA">
    <property type="protein sequence ID" value="AUR62020834-RA:cds"/>
    <property type="gene ID" value="AUR62020834"/>
</dbReference>
<dbReference type="GO" id="GO:0016787">
    <property type="term" value="F:hydrolase activity"/>
    <property type="evidence" value="ECO:0007669"/>
    <property type="project" value="UniProtKB-KW"/>
</dbReference>
<dbReference type="Pfam" id="PF00271">
    <property type="entry name" value="Helicase_C"/>
    <property type="match status" value="1"/>
</dbReference>
<evidence type="ECO:0000256" key="1">
    <source>
        <dbReference type="ARBA" id="ARBA00022741"/>
    </source>
</evidence>
<dbReference type="PROSITE" id="PS51194">
    <property type="entry name" value="HELICASE_CTER"/>
    <property type="match status" value="1"/>
</dbReference>
<evidence type="ECO:0000256" key="3">
    <source>
        <dbReference type="ARBA" id="ARBA00022806"/>
    </source>
</evidence>
<dbReference type="GO" id="GO:0005829">
    <property type="term" value="C:cytosol"/>
    <property type="evidence" value="ECO:0007669"/>
    <property type="project" value="TreeGrafter"/>
</dbReference>
<keyword evidence="4" id="KW-0067">ATP-binding</keyword>
<organism evidence="6 7">
    <name type="scientific">Chenopodium quinoa</name>
    <name type="common">Quinoa</name>
    <dbReference type="NCBI Taxonomy" id="63459"/>
    <lineage>
        <taxon>Eukaryota</taxon>
        <taxon>Viridiplantae</taxon>
        <taxon>Streptophyta</taxon>
        <taxon>Embryophyta</taxon>
        <taxon>Tracheophyta</taxon>
        <taxon>Spermatophyta</taxon>
        <taxon>Magnoliopsida</taxon>
        <taxon>eudicotyledons</taxon>
        <taxon>Gunneridae</taxon>
        <taxon>Pentapetalae</taxon>
        <taxon>Caryophyllales</taxon>
        <taxon>Chenopodiaceae</taxon>
        <taxon>Chenopodioideae</taxon>
        <taxon>Atripliceae</taxon>
        <taxon>Chenopodium</taxon>
    </lineage>
</organism>
<keyword evidence="3" id="KW-0347">Helicase</keyword>
<protein>
    <recommendedName>
        <fullName evidence="5">Helicase C-terminal domain-containing protein</fullName>
    </recommendedName>
</protein>
<dbReference type="Gene3D" id="3.40.50.300">
    <property type="entry name" value="P-loop containing nucleotide triphosphate hydrolases"/>
    <property type="match status" value="1"/>
</dbReference>
<dbReference type="PANTHER" id="PTHR47959">
    <property type="entry name" value="ATP-DEPENDENT RNA HELICASE RHLE-RELATED"/>
    <property type="match status" value="1"/>
</dbReference>
<dbReference type="InterPro" id="IPR027417">
    <property type="entry name" value="P-loop_NTPase"/>
</dbReference>
<dbReference type="GO" id="GO:0005524">
    <property type="term" value="F:ATP binding"/>
    <property type="evidence" value="ECO:0007669"/>
    <property type="project" value="UniProtKB-KW"/>
</dbReference>
<dbReference type="GO" id="GO:0003724">
    <property type="term" value="F:RNA helicase activity"/>
    <property type="evidence" value="ECO:0007669"/>
    <property type="project" value="TreeGrafter"/>
</dbReference>
<sequence length="256" mass="29282">MDFEKSIDDILKVIPHERRTYLFSATMTKKIEISSVSSTVESLMQQYLLIPAKQKACALVYLLMKMPEYTSMVFTRTCAETEILALMLRFLGFRAMHFNGNMTQVKRLGALNKFKAGDCNILVCTNAAGRGLDISSVDLVIVYDVPAEQEDYIHWVGRTARAGKSGLAIALVTEYSIGNYYRIEQETGKQLPTYPVEKEEMLLLYERVSVARRIADKKYKESGGKKSKEYDDLEETKYLPKKSSKKLKKIKRPRPY</sequence>
<evidence type="ECO:0000256" key="2">
    <source>
        <dbReference type="ARBA" id="ARBA00022801"/>
    </source>
</evidence>
<reference evidence="6" key="1">
    <citation type="journal article" date="2017" name="Nature">
        <title>The genome of Chenopodium quinoa.</title>
        <authorList>
            <person name="Jarvis D.E."/>
            <person name="Ho Y.S."/>
            <person name="Lightfoot D.J."/>
            <person name="Schmoeckel S.M."/>
            <person name="Li B."/>
            <person name="Borm T.J.A."/>
            <person name="Ohyanagi H."/>
            <person name="Mineta K."/>
            <person name="Michell C.T."/>
            <person name="Saber N."/>
            <person name="Kharbatia N.M."/>
            <person name="Rupper R.R."/>
            <person name="Sharp A.R."/>
            <person name="Dally N."/>
            <person name="Boughton B.A."/>
            <person name="Woo Y.H."/>
            <person name="Gao G."/>
            <person name="Schijlen E.G.W.M."/>
            <person name="Guo X."/>
            <person name="Momin A.A."/>
            <person name="Negrao S."/>
            <person name="Al-Babili S."/>
            <person name="Gehring C."/>
            <person name="Roessner U."/>
            <person name="Jung C."/>
            <person name="Murphy K."/>
            <person name="Arold S.T."/>
            <person name="Gojobori T."/>
            <person name="van der Linden C.G."/>
            <person name="van Loo E.N."/>
            <person name="Jellen E.N."/>
            <person name="Maughan P.J."/>
            <person name="Tester M."/>
        </authorList>
    </citation>
    <scope>NUCLEOTIDE SEQUENCE [LARGE SCALE GENOMIC DNA]</scope>
    <source>
        <strain evidence="6">cv. PI 614886</strain>
    </source>
</reference>
<proteinExistence type="predicted"/>